<gene>
    <name evidence="1" type="primary">LOC101109293</name>
</gene>
<dbReference type="Ensembl" id="ENSOART00020056218.1">
    <property type="protein sequence ID" value="ENSOARP00020055690.1"/>
    <property type="gene ID" value="ENSOARG00020026874.1"/>
</dbReference>
<reference evidence="1" key="3">
    <citation type="submission" date="2025-09" db="UniProtKB">
        <authorList>
            <consortium name="Ensembl"/>
        </authorList>
    </citation>
    <scope>IDENTIFICATION</scope>
</reference>
<reference evidence="1" key="2">
    <citation type="submission" date="2025-08" db="UniProtKB">
        <authorList>
            <consortium name="Ensembl"/>
        </authorList>
    </citation>
    <scope>IDENTIFICATION</scope>
</reference>
<proteinExistence type="predicted"/>
<organism evidence="1">
    <name type="scientific">Ovis aries</name>
    <name type="common">Sheep</name>
    <dbReference type="NCBI Taxonomy" id="9940"/>
    <lineage>
        <taxon>Eukaryota</taxon>
        <taxon>Metazoa</taxon>
        <taxon>Chordata</taxon>
        <taxon>Craniata</taxon>
        <taxon>Vertebrata</taxon>
        <taxon>Euteleostomi</taxon>
        <taxon>Mammalia</taxon>
        <taxon>Eutheria</taxon>
        <taxon>Laurasiatheria</taxon>
        <taxon>Artiodactyla</taxon>
        <taxon>Ruminantia</taxon>
        <taxon>Pecora</taxon>
        <taxon>Bovidae</taxon>
        <taxon>Caprinae</taxon>
        <taxon>Ovis</taxon>
    </lineage>
</organism>
<sequence length="160" mass="18307">MKFQLFTPILFILLVQLVSGNWNVRKCANKAGNCRSTCRNGEKMINPPTGMCSKEKLCCILDDGCSTLAVKNTPSGSVTEQLKRCWNQYIQGYCRKICRTTEVREVLCENGRYCCINLAELEERKKITKPPRPKLRTLALTFSQDYLIEQNSTHSHRKPT</sequence>
<accession>A0AC11E854</accession>
<reference evidence="1" key="1">
    <citation type="submission" date="2020-11" db="EMBL/GenBank/DDBJ databases">
        <authorList>
            <person name="Davenport K.M."/>
            <person name="Bickhart D.M."/>
            <person name="Smith T.P.L."/>
            <person name="Murdoch B.M."/>
            <person name="Rosen B.D."/>
        </authorList>
    </citation>
    <scope>NUCLEOTIDE SEQUENCE [LARGE SCALE GENOMIC DNA]</scope>
    <source>
        <strain evidence="1">OAR_USU_Benz2616</strain>
    </source>
</reference>
<evidence type="ECO:0000313" key="1">
    <source>
        <dbReference type="Ensembl" id="ENSOARP00020055690.1"/>
    </source>
</evidence>
<name>A0AC11E854_SHEEP</name>
<protein>
    <submittedName>
        <fullName evidence="1">Uncharacterized protein</fullName>
    </submittedName>
</protein>